<dbReference type="InterPro" id="IPR036709">
    <property type="entry name" value="Autotransporte_beta_dom_sf"/>
</dbReference>
<proteinExistence type="predicted"/>
<dbReference type="OrthoDB" id="7803755at2"/>
<organism evidence="3 4">
    <name type="scientific">Litoreibacter ponti</name>
    <dbReference type="NCBI Taxonomy" id="1510457"/>
    <lineage>
        <taxon>Bacteria</taxon>
        <taxon>Pseudomonadati</taxon>
        <taxon>Pseudomonadota</taxon>
        <taxon>Alphaproteobacteria</taxon>
        <taxon>Rhodobacterales</taxon>
        <taxon>Roseobacteraceae</taxon>
        <taxon>Litoreibacter</taxon>
    </lineage>
</organism>
<dbReference type="SMART" id="SM00869">
    <property type="entry name" value="Autotransporter"/>
    <property type="match status" value="1"/>
</dbReference>
<reference evidence="3 4" key="1">
    <citation type="submission" date="2018-04" db="EMBL/GenBank/DDBJ databases">
        <title>Genomic Encyclopedia of Archaeal and Bacterial Type Strains, Phase II (KMG-II): from individual species to whole genera.</title>
        <authorList>
            <person name="Goeker M."/>
        </authorList>
    </citation>
    <scope>NUCLEOTIDE SEQUENCE [LARGE SCALE GENOMIC DNA]</scope>
    <source>
        <strain evidence="3 4">DSM 100977</strain>
    </source>
</reference>
<name>A0A2T6BJV5_9RHOB</name>
<comment type="caution">
    <text evidence="3">The sequence shown here is derived from an EMBL/GenBank/DDBJ whole genome shotgun (WGS) entry which is preliminary data.</text>
</comment>
<keyword evidence="4" id="KW-1185">Reference proteome</keyword>
<evidence type="ECO:0000256" key="1">
    <source>
        <dbReference type="SAM" id="SignalP"/>
    </source>
</evidence>
<dbReference type="SUPFAM" id="SSF103515">
    <property type="entry name" value="Autotransporter"/>
    <property type="match status" value="1"/>
</dbReference>
<gene>
    <name evidence="3" type="ORF">C8N43_0999</name>
</gene>
<dbReference type="PROSITE" id="PS51208">
    <property type="entry name" value="AUTOTRANSPORTER"/>
    <property type="match status" value="1"/>
</dbReference>
<dbReference type="Pfam" id="PF03797">
    <property type="entry name" value="Autotransporter"/>
    <property type="match status" value="1"/>
</dbReference>
<evidence type="ECO:0000259" key="2">
    <source>
        <dbReference type="PROSITE" id="PS51208"/>
    </source>
</evidence>
<dbReference type="Proteomes" id="UP000243978">
    <property type="component" value="Unassembled WGS sequence"/>
</dbReference>
<sequence>MRISALTLSPLLAILPLAAAAQSTNDLLVSPPSEAGESTAPALFQHYRDAIAKRRRALGGAPGVRQDATLGNEAPTWGGLSSAWGSLDGKQINGTYSGDSTSLLFGADAILGSGTVLVGLIGGYNTSTVTLPTGQRVGADGFSIGPYFSAQISERIALDGFIAYGEPDYDVDGGSFSGDKLFGNLTISTSFPLQAAEISPFLSVASSREDLPAFTDGGGTGYAASNIESFVTTIGATAFFNPVDRGGRTYLPTAGLELDYIRSDDGFGTVSSFTAPRVTAGVTILGDTGIWSLGADATHTSEGTTTVGANASYIWQF</sequence>
<keyword evidence="1" id="KW-0732">Signal</keyword>
<dbReference type="GO" id="GO:0019867">
    <property type="term" value="C:outer membrane"/>
    <property type="evidence" value="ECO:0007669"/>
    <property type="project" value="InterPro"/>
</dbReference>
<accession>A0A2T6BJV5</accession>
<evidence type="ECO:0000313" key="3">
    <source>
        <dbReference type="EMBL" id="PTX56343.1"/>
    </source>
</evidence>
<feature type="domain" description="Autotransporter" evidence="2">
    <location>
        <begin position="69"/>
        <end position="317"/>
    </location>
</feature>
<dbReference type="RefSeq" id="WP_107844553.1">
    <property type="nucleotide sequence ID" value="NZ_QBKS01000001.1"/>
</dbReference>
<dbReference type="NCBIfam" id="TIGR01414">
    <property type="entry name" value="autotrans_barl"/>
    <property type="match status" value="1"/>
</dbReference>
<feature type="chain" id="PRO_5015781629" evidence="1">
    <location>
        <begin position="22"/>
        <end position="317"/>
    </location>
</feature>
<feature type="signal peptide" evidence="1">
    <location>
        <begin position="1"/>
        <end position="21"/>
    </location>
</feature>
<dbReference type="Gene3D" id="2.40.128.130">
    <property type="entry name" value="Autotransporter beta-domain"/>
    <property type="match status" value="1"/>
</dbReference>
<dbReference type="InterPro" id="IPR005546">
    <property type="entry name" value="Autotransporte_beta"/>
</dbReference>
<evidence type="ECO:0000313" key="4">
    <source>
        <dbReference type="Proteomes" id="UP000243978"/>
    </source>
</evidence>
<dbReference type="InterPro" id="IPR006315">
    <property type="entry name" value="OM_autotransptr_brl_dom"/>
</dbReference>
<dbReference type="EMBL" id="QBKS01000001">
    <property type="protein sequence ID" value="PTX56343.1"/>
    <property type="molecule type" value="Genomic_DNA"/>
</dbReference>
<dbReference type="AlphaFoldDB" id="A0A2T6BJV5"/>
<protein>
    <submittedName>
        <fullName evidence="3">Outer membrane autotransporter protein</fullName>
    </submittedName>
</protein>